<name>A0A3B0ZX51_9ZZZZ</name>
<accession>A0A3B0ZX51</accession>
<evidence type="ECO:0000313" key="1">
    <source>
        <dbReference type="EMBL" id="VAW92553.1"/>
    </source>
</evidence>
<reference evidence="1" key="1">
    <citation type="submission" date="2018-06" db="EMBL/GenBank/DDBJ databases">
        <authorList>
            <person name="Zhirakovskaya E."/>
        </authorList>
    </citation>
    <scope>NUCLEOTIDE SEQUENCE</scope>
</reference>
<protein>
    <recommendedName>
        <fullName evidence="2">DUF481 domain-containing protein</fullName>
    </recommendedName>
</protein>
<organism evidence="1">
    <name type="scientific">hydrothermal vent metagenome</name>
    <dbReference type="NCBI Taxonomy" id="652676"/>
    <lineage>
        <taxon>unclassified sequences</taxon>
        <taxon>metagenomes</taxon>
        <taxon>ecological metagenomes</taxon>
    </lineage>
</organism>
<sequence>MNKNSLSLAILTTICLAPGLASAEWKGEAELGYVKTGGNTDTSTINAKAKAEQELDKWRNTLAIEALNTSNDGSTNAERYLANGQSNYKITERGYFFGFLGYEADRFSGYEYRATANIGYGHRVVQNDKVTLDLEAAPGARQSKLKVTDETEDEFTVRGALKLLWNVSKTTTFTEDLTTEIGDKDKGGAVTRSVTALTAQIAGNLHTKISYTLRHSSVVPAGKEKVDDEVAIALLYNFGK</sequence>
<dbReference type="EMBL" id="UOFU01000001">
    <property type="protein sequence ID" value="VAW92553.1"/>
    <property type="molecule type" value="Genomic_DNA"/>
</dbReference>
<evidence type="ECO:0008006" key="2">
    <source>
        <dbReference type="Google" id="ProtNLM"/>
    </source>
</evidence>
<dbReference type="AlphaFoldDB" id="A0A3B0ZX51"/>
<proteinExistence type="predicted"/>
<dbReference type="Pfam" id="PF04338">
    <property type="entry name" value="DUF481"/>
    <property type="match status" value="1"/>
</dbReference>
<dbReference type="InterPro" id="IPR007433">
    <property type="entry name" value="DUF481"/>
</dbReference>
<gene>
    <name evidence="1" type="ORF">MNBD_GAMMA20-1639</name>
</gene>